<protein>
    <submittedName>
        <fullName evidence="2">Uncharacterized protein</fullName>
    </submittedName>
</protein>
<dbReference type="RefSeq" id="WP_161486690.1">
    <property type="nucleotide sequence ID" value="NZ_JBHSYQ010000015.1"/>
</dbReference>
<organism evidence="2 3">
    <name type="scientific">Rufibacter roseus</name>
    <dbReference type="NCBI Taxonomy" id="1567108"/>
    <lineage>
        <taxon>Bacteria</taxon>
        <taxon>Pseudomonadati</taxon>
        <taxon>Bacteroidota</taxon>
        <taxon>Cytophagia</taxon>
        <taxon>Cytophagales</taxon>
        <taxon>Hymenobacteraceae</taxon>
        <taxon>Rufibacter</taxon>
    </lineage>
</organism>
<evidence type="ECO:0000313" key="3">
    <source>
        <dbReference type="Proteomes" id="UP001596405"/>
    </source>
</evidence>
<feature type="chain" id="PRO_5045260569" evidence="1">
    <location>
        <begin position="28"/>
        <end position="54"/>
    </location>
</feature>
<evidence type="ECO:0000313" key="2">
    <source>
        <dbReference type="EMBL" id="MFC6999072.1"/>
    </source>
</evidence>
<keyword evidence="1" id="KW-0732">Signal</keyword>
<feature type="signal peptide" evidence="1">
    <location>
        <begin position="1"/>
        <end position="27"/>
    </location>
</feature>
<dbReference type="Proteomes" id="UP001596405">
    <property type="component" value="Unassembled WGS sequence"/>
</dbReference>
<gene>
    <name evidence="2" type="ORF">ACFQHR_15665</name>
</gene>
<comment type="caution">
    <text evidence="2">The sequence shown here is derived from an EMBL/GenBank/DDBJ whole genome shotgun (WGS) entry which is preliminary data.</text>
</comment>
<keyword evidence="3" id="KW-1185">Reference proteome</keyword>
<dbReference type="EMBL" id="JBHSYQ010000015">
    <property type="protein sequence ID" value="MFC6999072.1"/>
    <property type="molecule type" value="Genomic_DNA"/>
</dbReference>
<name>A0ABW2DR67_9BACT</name>
<reference evidence="3" key="1">
    <citation type="journal article" date="2019" name="Int. J. Syst. Evol. Microbiol.">
        <title>The Global Catalogue of Microorganisms (GCM) 10K type strain sequencing project: providing services to taxonomists for standard genome sequencing and annotation.</title>
        <authorList>
            <consortium name="The Broad Institute Genomics Platform"/>
            <consortium name="The Broad Institute Genome Sequencing Center for Infectious Disease"/>
            <person name="Wu L."/>
            <person name="Ma J."/>
        </authorList>
    </citation>
    <scope>NUCLEOTIDE SEQUENCE [LARGE SCALE GENOMIC DNA]</scope>
    <source>
        <strain evidence="3">CGMCC 4.7393</strain>
    </source>
</reference>
<evidence type="ECO:0000256" key="1">
    <source>
        <dbReference type="SAM" id="SignalP"/>
    </source>
</evidence>
<proteinExistence type="predicted"/>
<sequence>MKNLLLVAAIGMLSLASCRSSTCPAYAQKTDRAENQNVMVKANPEVQATSRVNG</sequence>
<accession>A0ABW2DR67</accession>
<dbReference type="PROSITE" id="PS51257">
    <property type="entry name" value="PROKAR_LIPOPROTEIN"/>
    <property type="match status" value="1"/>
</dbReference>